<gene>
    <name evidence="4" type="ORF">WMSIL1_LOCUS14447</name>
</gene>
<dbReference type="InterPro" id="IPR013078">
    <property type="entry name" value="His_Pase_superF_clade-1"/>
</dbReference>
<evidence type="ECO:0000256" key="2">
    <source>
        <dbReference type="PIRSR" id="PIRSR613078-1"/>
    </source>
</evidence>
<sequence>MASENKFYFYLTLVRHAQTMENITQIIQGHNDTFLTPFGEQQAAEVGKSLSNLQIDQIFTSDLRRCSCTAKAIQKAYTRKPVPLTESKLMRERNFGLNNGKPRSEIHEFIAVAKASHRGCQMWREAQGECGHQIFWRAVNFFFELCEFAAMQSNKTEPNFSAENPLKDYSLPVFLPLHQVPLPQAFKPFQNQHRNGVNNTTNCLQQVGYKGHFVLVSHGQWIREFSYILYALAEKTRGFPLHRQMVAVLGNCQFNQFGTVVDYEKLSARIACIRSAIESALREKERVKNARFCPYDLTDLAEDLPISSVCYHSRVDADSVKEGIVSAPPVVVATGKQSEEEKNMEKSEMAIAPAAAGSGVETLYFAREDDEYAGLPEVKQTGL</sequence>
<dbReference type="SUPFAM" id="SSF53254">
    <property type="entry name" value="Phosphoglycerate mutase-like"/>
    <property type="match status" value="1"/>
</dbReference>
<feature type="active site" description="Proton donor/acceptor" evidence="2">
    <location>
        <position position="92"/>
    </location>
</feature>
<dbReference type="AlphaFoldDB" id="A0A564ZDK7"/>
<organism evidence="4 5">
    <name type="scientific">Hymenolepis diminuta</name>
    <name type="common">Rat tapeworm</name>
    <dbReference type="NCBI Taxonomy" id="6216"/>
    <lineage>
        <taxon>Eukaryota</taxon>
        <taxon>Metazoa</taxon>
        <taxon>Spiralia</taxon>
        <taxon>Lophotrochozoa</taxon>
        <taxon>Platyhelminthes</taxon>
        <taxon>Cestoda</taxon>
        <taxon>Eucestoda</taxon>
        <taxon>Cyclophyllidea</taxon>
        <taxon>Hymenolepididae</taxon>
        <taxon>Hymenolepis</taxon>
    </lineage>
</organism>
<dbReference type="GO" id="GO:0045820">
    <property type="term" value="P:negative regulation of glycolytic process"/>
    <property type="evidence" value="ECO:0007669"/>
    <property type="project" value="TreeGrafter"/>
</dbReference>
<evidence type="ECO:0000256" key="1">
    <source>
        <dbReference type="ARBA" id="ARBA00022801"/>
    </source>
</evidence>
<feature type="binding site" evidence="3">
    <location>
        <position position="65"/>
    </location>
    <ligand>
        <name>substrate</name>
    </ligand>
</feature>
<dbReference type="GO" id="GO:0043456">
    <property type="term" value="P:regulation of pentose-phosphate shunt"/>
    <property type="evidence" value="ECO:0007669"/>
    <property type="project" value="TreeGrafter"/>
</dbReference>
<dbReference type="Pfam" id="PF00300">
    <property type="entry name" value="His_Phos_1"/>
    <property type="match status" value="1"/>
</dbReference>
<dbReference type="PANTHER" id="PTHR46517">
    <property type="entry name" value="FRUCTOSE-2,6-BISPHOSPHATASE TIGAR"/>
    <property type="match status" value="1"/>
</dbReference>
<dbReference type="GO" id="GO:0004331">
    <property type="term" value="F:fructose-2,6-bisphosphate 2-phosphatase activity"/>
    <property type="evidence" value="ECO:0007669"/>
    <property type="project" value="TreeGrafter"/>
</dbReference>
<keyword evidence="1" id="KW-0378">Hydrolase</keyword>
<dbReference type="EMBL" id="CABIJS010000708">
    <property type="protein sequence ID" value="VUZ56894.1"/>
    <property type="molecule type" value="Genomic_DNA"/>
</dbReference>
<dbReference type="Gene3D" id="3.40.50.1240">
    <property type="entry name" value="Phosphoglycerate mutase-like"/>
    <property type="match status" value="1"/>
</dbReference>
<dbReference type="InterPro" id="IPR029033">
    <property type="entry name" value="His_PPase_superfam"/>
</dbReference>
<feature type="active site" description="Tele-phosphohistidine intermediate" evidence="2">
    <location>
        <position position="16"/>
    </location>
</feature>
<proteinExistence type="predicted"/>
<reference evidence="4 5" key="1">
    <citation type="submission" date="2019-07" db="EMBL/GenBank/DDBJ databases">
        <authorList>
            <person name="Jastrzebski P J."/>
            <person name="Paukszto L."/>
            <person name="Jastrzebski P J."/>
        </authorList>
    </citation>
    <scope>NUCLEOTIDE SEQUENCE [LARGE SCALE GENOMIC DNA]</scope>
    <source>
        <strain evidence="4 5">WMS-il1</strain>
    </source>
</reference>
<dbReference type="PANTHER" id="PTHR46517:SF1">
    <property type="entry name" value="FRUCTOSE-2,6-BISPHOSPHATASE TIGAR"/>
    <property type="match status" value="1"/>
</dbReference>
<dbReference type="SMART" id="SM00855">
    <property type="entry name" value="PGAM"/>
    <property type="match status" value="1"/>
</dbReference>
<evidence type="ECO:0000313" key="4">
    <source>
        <dbReference type="EMBL" id="VUZ56894.1"/>
    </source>
</evidence>
<feature type="binding site" evidence="3">
    <location>
        <begin position="15"/>
        <end position="22"/>
    </location>
    <ligand>
        <name>substrate</name>
    </ligand>
</feature>
<dbReference type="CDD" id="cd07067">
    <property type="entry name" value="HP_PGM_like"/>
    <property type="match status" value="1"/>
</dbReference>
<keyword evidence="5" id="KW-1185">Reference proteome</keyword>
<name>A0A564ZDK7_HYMDI</name>
<dbReference type="GO" id="GO:0005829">
    <property type="term" value="C:cytosol"/>
    <property type="evidence" value="ECO:0007669"/>
    <property type="project" value="TreeGrafter"/>
</dbReference>
<protein>
    <submittedName>
        <fullName evidence="4">Uncharacterized protein</fullName>
    </submittedName>
</protein>
<accession>A0A564ZDK7</accession>
<dbReference type="InterPro" id="IPR051695">
    <property type="entry name" value="Phosphoglycerate_Mutase"/>
</dbReference>
<evidence type="ECO:0000256" key="3">
    <source>
        <dbReference type="PIRSR" id="PIRSR613078-2"/>
    </source>
</evidence>
<dbReference type="Proteomes" id="UP000321570">
    <property type="component" value="Unassembled WGS sequence"/>
</dbReference>
<evidence type="ECO:0000313" key="5">
    <source>
        <dbReference type="Proteomes" id="UP000321570"/>
    </source>
</evidence>